<dbReference type="InterPro" id="IPR002575">
    <property type="entry name" value="Aminoglycoside_PTrfase"/>
</dbReference>
<dbReference type="Proteomes" id="UP000037904">
    <property type="component" value="Unassembled WGS sequence"/>
</dbReference>
<reference evidence="2 3" key="1">
    <citation type="submission" date="2015-04" db="EMBL/GenBank/DDBJ databases">
        <title>The draft genome sequence of Fusarium langsethiae, a T-2/HT-2 mycotoxin producer.</title>
        <authorList>
            <person name="Lysoe E."/>
            <person name="Divon H.H."/>
            <person name="Terzi V."/>
            <person name="Orru L."/>
            <person name="Lamontanara A."/>
            <person name="Kolseth A.-K."/>
            <person name="Frandsen R.J."/>
            <person name="Nielsen K."/>
            <person name="Thrane U."/>
        </authorList>
    </citation>
    <scope>NUCLEOTIDE SEQUENCE [LARGE SCALE GENOMIC DNA]</scope>
    <source>
        <strain evidence="2 3">Fl201059</strain>
    </source>
</reference>
<comment type="caution">
    <text evidence="2">The sequence shown here is derived from an EMBL/GenBank/DDBJ whole genome shotgun (WGS) entry which is preliminary data.</text>
</comment>
<feature type="domain" description="Aminoglycoside phosphotransferase" evidence="1">
    <location>
        <begin position="474"/>
        <end position="527"/>
    </location>
</feature>
<keyword evidence="2" id="KW-0808">Transferase</keyword>
<proteinExistence type="predicted"/>
<evidence type="ECO:0000313" key="3">
    <source>
        <dbReference type="Proteomes" id="UP000037904"/>
    </source>
</evidence>
<dbReference type="SUPFAM" id="SSF56112">
    <property type="entry name" value="Protein kinase-like (PK-like)"/>
    <property type="match status" value="1"/>
</dbReference>
<accession>A0A0N0V4U9</accession>
<gene>
    <name evidence="2" type="ORF">FLAG1_11025</name>
</gene>
<dbReference type="GO" id="GO:0016301">
    <property type="term" value="F:kinase activity"/>
    <property type="evidence" value="ECO:0007669"/>
    <property type="project" value="UniProtKB-KW"/>
</dbReference>
<name>A0A0N0V4U9_FUSLA</name>
<sequence>MAAPSFMPMLVPGIDRSLTKADLKLASITATGLPRIHRDMKAPVPHLEVLVTIIENHNMVDKMAVHLLHSHEQLKESEIKLEKKLETAPGTWMQPVSADSIDPADLHTLAFKVDHTDSEDAPFSLIPYEFGEGQSPIMGDERVLECMSDLATYIVEKDLVDIFALQLVQSDDHFAGPTAELEVEGFGTITLPQSMQKIEALIPVSWPTCVSGSASQLSGPPPGQHWNVSTKPDGTQTHKVHVDNAESEEDILKSLTDQAKPTLKKTHDLYWCCQVRSCQILSSGIHPEMDVTKYAAGPESYDILSDFQISNFFANTSITKTECDDVGATLLGGPVSATPIQGGSSYTVERMNVPKVVQFRSLQLDMAKLRLAQQVYTKFVPQCAYHDILKPLHVYVWDRVPGTAFCRVRREMFASDMNKSQGLSQTVDDFARFFALAWINRPAALEPSSPGLQDSYIAILNGLSLTLPESLHSTIDAVRKDLHLLFRPEYPTALQHGDILENNIHVDEETGHITGVLDWPDAFVAPFGLSLGGAEILLGIQTNQDWHFHPFHVELRQQFWKRLNMEIGEVSELDRQAMKVARLMGLFQLYGFEQNGMSGVYLEKLILL</sequence>
<evidence type="ECO:0000259" key="1">
    <source>
        <dbReference type="Pfam" id="PF01636"/>
    </source>
</evidence>
<dbReference type="EMBL" id="JXCE01000711">
    <property type="protein sequence ID" value="KPA36224.1"/>
    <property type="molecule type" value="Genomic_DNA"/>
</dbReference>
<evidence type="ECO:0000313" key="2">
    <source>
        <dbReference type="EMBL" id="KPA36224.1"/>
    </source>
</evidence>
<organism evidence="2 3">
    <name type="scientific">Fusarium langsethiae</name>
    <dbReference type="NCBI Taxonomy" id="179993"/>
    <lineage>
        <taxon>Eukaryota</taxon>
        <taxon>Fungi</taxon>
        <taxon>Dikarya</taxon>
        <taxon>Ascomycota</taxon>
        <taxon>Pezizomycotina</taxon>
        <taxon>Sordariomycetes</taxon>
        <taxon>Hypocreomycetidae</taxon>
        <taxon>Hypocreales</taxon>
        <taxon>Nectriaceae</taxon>
        <taxon>Fusarium</taxon>
    </lineage>
</organism>
<dbReference type="Pfam" id="PF01636">
    <property type="entry name" value="APH"/>
    <property type="match status" value="1"/>
</dbReference>
<keyword evidence="3" id="KW-1185">Reference proteome</keyword>
<protein>
    <submittedName>
        <fullName evidence="2">Protein kinase protein</fullName>
    </submittedName>
</protein>
<dbReference type="AlphaFoldDB" id="A0A0N0V4U9"/>
<dbReference type="InterPro" id="IPR011009">
    <property type="entry name" value="Kinase-like_dom_sf"/>
</dbReference>
<dbReference type="Gene3D" id="3.90.1200.10">
    <property type="match status" value="1"/>
</dbReference>
<keyword evidence="2" id="KW-0418">Kinase</keyword>